<keyword evidence="9" id="KW-0472">Membrane</keyword>
<evidence type="ECO:0000313" key="11">
    <source>
        <dbReference type="EMBL" id="CAD8053240.1"/>
    </source>
</evidence>
<dbReference type="EC" id="2.3.2.27" evidence="2"/>
<comment type="caution">
    <text evidence="11">The sequence shown here is derived from an EMBL/GenBank/DDBJ whole genome shotgun (WGS) entry which is preliminary data.</text>
</comment>
<evidence type="ECO:0000256" key="7">
    <source>
        <dbReference type="ARBA" id="ARBA00022833"/>
    </source>
</evidence>
<evidence type="ECO:0000256" key="5">
    <source>
        <dbReference type="ARBA" id="ARBA00022771"/>
    </source>
</evidence>
<keyword evidence="7" id="KW-0862">Zinc</keyword>
<keyword evidence="3" id="KW-0808">Transferase</keyword>
<dbReference type="EMBL" id="CAJJDN010000007">
    <property type="protein sequence ID" value="CAD8053240.1"/>
    <property type="molecule type" value="Genomic_DNA"/>
</dbReference>
<dbReference type="Pfam" id="PF13639">
    <property type="entry name" value="zf-RING_2"/>
    <property type="match status" value="1"/>
</dbReference>
<keyword evidence="5 8" id="KW-0863">Zinc-finger</keyword>
<feature type="transmembrane region" description="Helical" evidence="9">
    <location>
        <begin position="57"/>
        <end position="81"/>
    </location>
</feature>
<dbReference type="PROSITE" id="PS50089">
    <property type="entry name" value="ZF_RING_2"/>
    <property type="match status" value="1"/>
</dbReference>
<evidence type="ECO:0000256" key="1">
    <source>
        <dbReference type="ARBA" id="ARBA00000900"/>
    </source>
</evidence>
<feature type="transmembrane region" description="Helical" evidence="9">
    <location>
        <begin position="234"/>
        <end position="257"/>
    </location>
</feature>
<proteinExistence type="predicted"/>
<keyword evidence="6" id="KW-0833">Ubl conjugation pathway</keyword>
<evidence type="ECO:0000256" key="2">
    <source>
        <dbReference type="ARBA" id="ARBA00012483"/>
    </source>
</evidence>
<dbReference type="PANTHER" id="PTHR22937:SF65">
    <property type="entry name" value="E3 UBIQUITIN-PROTEIN LIGASE ARK2C"/>
    <property type="match status" value="1"/>
</dbReference>
<comment type="catalytic activity">
    <reaction evidence="1">
        <text>S-ubiquitinyl-[E2 ubiquitin-conjugating enzyme]-L-cysteine + [acceptor protein]-L-lysine = [E2 ubiquitin-conjugating enzyme]-L-cysteine + N(6)-ubiquitinyl-[acceptor protein]-L-lysine.</text>
        <dbReference type="EC" id="2.3.2.27"/>
    </reaction>
</comment>
<dbReference type="SMART" id="SM00184">
    <property type="entry name" value="RING"/>
    <property type="match status" value="1"/>
</dbReference>
<keyword evidence="9" id="KW-0812">Transmembrane</keyword>
<dbReference type="Proteomes" id="UP000692954">
    <property type="component" value="Unassembled WGS sequence"/>
</dbReference>
<gene>
    <name evidence="11" type="ORF">PSON_ATCC_30995.1.T0070240</name>
</gene>
<evidence type="ECO:0000256" key="3">
    <source>
        <dbReference type="ARBA" id="ARBA00022679"/>
    </source>
</evidence>
<dbReference type="InterPro" id="IPR001841">
    <property type="entry name" value="Znf_RING"/>
</dbReference>
<keyword evidence="9" id="KW-1133">Transmembrane helix</keyword>
<keyword evidence="12" id="KW-1185">Reference proteome</keyword>
<evidence type="ECO:0000256" key="9">
    <source>
        <dbReference type="SAM" id="Phobius"/>
    </source>
</evidence>
<evidence type="ECO:0000256" key="4">
    <source>
        <dbReference type="ARBA" id="ARBA00022723"/>
    </source>
</evidence>
<feature type="transmembrane region" description="Helical" evidence="9">
    <location>
        <begin position="171"/>
        <end position="192"/>
    </location>
</feature>
<dbReference type="GO" id="GO:0061630">
    <property type="term" value="F:ubiquitin protein ligase activity"/>
    <property type="evidence" value="ECO:0007669"/>
    <property type="project" value="UniProtKB-EC"/>
</dbReference>
<feature type="domain" description="RING-type" evidence="10">
    <location>
        <begin position="284"/>
        <end position="323"/>
    </location>
</feature>
<evidence type="ECO:0000259" key="10">
    <source>
        <dbReference type="PROSITE" id="PS50089"/>
    </source>
</evidence>
<evidence type="ECO:0000256" key="6">
    <source>
        <dbReference type="ARBA" id="ARBA00022786"/>
    </source>
</evidence>
<accession>A0A8S1KBR1</accession>
<dbReference type="GO" id="GO:0008270">
    <property type="term" value="F:zinc ion binding"/>
    <property type="evidence" value="ECO:0007669"/>
    <property type="project" value="UniProtKB-KW"/>
</dbReference>
<dbReference type="InterPro" id="IPR045191">
    <property type="entry name" value="MBR1/2-like"/>
</dbReference>
<evidence type="ECO:0000313" key="12">
    <source>
        <dbReference type="Proteomes" id="UP000692954"/>
    </source>
</evidence>
<organism evidence="11 12">
    <name type="scientific">Paramecium sonneborni</name>
    <dbReference type="NCBI Taxonomy" id="65129"/>
    <lineage>
        <taxon>Eukaryota</taxon>
        <taxon>Sar</taxon>
        <taxon>Alveolata</taxon>
        <taxon>Ciliophora</taxon>
        <taxon>Intramacronucleata</taxon>
        <taxon>Oligohymenophorea</taxon>
        <taxon>Peniculida</taxon>
        <taxon>Parameciidae</taxon>
        <taxon>Paramecium</taxon>
    </lineage>
</organism>
<reference evidence="11" key="1">
    <citation type="submission" date="2021-01" db="EMBL/GenBank/DDBJ databases">
        <authorList>
            <consortium name="Genoscope - CEA"/>
            <person name="William W."/>
        </authorList>
    </citation>
    <scope>NUCLEOTIDE SEQUENCE</scope>
</reference>
<dbReference type="PANTHER" id="PTHR22937">
    <property type="entry name" value="E3 UBIQUITIN-PROTEIN LIGASE RNF165"/>
    <property type="match status" value="1"/>
</dbReference>
<dbReference type="OrthoDB" id="306894at2759"/>
<evidence type="ECO:0000256" key="8">
    <source>
        <dbReference type="PROSITE-ProRule" id="PRU00175"/>
    </source>
</evidence>
<feature type="transmembrane region" description="Helical" evidence="9">
    <location>
        <begin position="87"/>
        <end position="106"/>
    </location>
</feature>
<protein>
    <recommendedName>
        <fullName evidence="2">RING-type E3 ubiquitin transferase</fullName>
        <ecNumber evidence="2">2.3.2.27</ecNumber>
    </recommendedName>
</protein>
<dbReference type="AlphaFoldDB" id="A0A8S1KBR1"/>
<feature type="transmembrane region" description="Helical" evidence="9">
    <location>
        <begin position="204"/>
        <end position="228"/>
    </location>
</feature>
<sequence>MSQRSLYQNYSEKLDTSGEGCLSETQEISQLFLNYIKTQSITESNTLKKSKEFLKQLQTISIIFTCYEAITFSSCFIVFIISQEYLLIYFGVGLFFKFLIFLYLTISAKKQKQYIGCKSTITRKIFLNIIRTEINLDSEKRVEIRLIDLIIGSKLTFKQILLEFVNIHKKSLILIILISIGIFAMCIQFIILEFKNNLYLIIPEFALISLPLILIFIILSFMLIYIGFNSLINLIQMIIGVIINICVSLPNLIKYLLKNIQVKRVKHSILMKYIHNSFTTKDICSICLCSFQNQGILLSCKHLFHVKCIEKWFFTNNSCPVCRQKINNNDENQQE</sequence>
<keyword evidence="4" id="KW-0479">Metal-binding</keyword>
<name>A0A8S1KBR1_9CILI</name>